<reference evidence="1" key="1">
    <citation type="submission" date="2018-06" db="EMBL/GenBank/DDBJ databases">
        <authorList>
            <person name="Zhirakovskaya E."/>
        </authorList>
    </citation>
    <scope>NUCLEOTIDE SEQUENCE</scope>
</reference>
<proteinExistence type="predicted"/>
<name>A0A3B0U0X7_9ZZZZ</name>
<dbReference type="EMBL" id="UOEQ01000389">
    <property type="protein sequence ID" value="VAW21993.1"/>
    <property type="molecule type" value="Genomic_DNA"/>
</dbReference>
<organism evidence="1">
    <name type="scientific">hydrothermal vent metagenome</name>
    <dbReference type="NCBI Taxonomy" id="652676"/>
    <lineage>
        <taxon>unclassified sequences</taxon>
        <taxon>metagenomes</taxon>
        <taxon>ecological metagenomes</taxon>
    </lineage>
</organism>
<protein>
    <submittedName>
        <fullName evidence="1">Uncharacterized protein</fullName>
    </submittedName>
</protein>
<evidence type="ECO:0000313" key="1">
    <source>
        <dbReference type="EMBL" id="VAW21993.1"/>
    </source>
</evidence>
<accession>A0A3B0U0X7</accession>
<gene>
    <name evidence="1" type="ORF">MNBD_ALPHA11-1767</name>
</gene>
<sequence length="38" mass="4422">MNYQFCRAENCVGFSPKPKRLLVLLDRIWLTHVSSMAP</sequence>
<dbReference type="AlphaFoldDB" id="A0A3B0U0X7"/>